<sequence>MKKFPMISAAALALTLLVSPAQAATDLPASHGFYDEMTYLVNKGVISGYEDGTIKPDKIVTRAEAAIMIGKLKNFKGTQTSTNFKDVSKSQKASGYIAEAAKAGYISGYPDGTFKPYAPITRGDMSIILDLTFNIFNGVGASFSDVSPNMKSYNAIATMVSGNITAGYSDNTFRPNQAITRGQLAAFMSRVLEPKFKNDTHMANSYLRDKTKIYSYSTKQGTATLKFEEVPVIEGNDFGFMWVTRTDWNSATTLLVENETKDALIYGLPYSEAETEIVYPIQVGKTFENGLGERYTSTITGVNKTVNTPYKKFTNAVEITIESGEKYYMVEGYGSVKSLDAKGETVSELSSVK</sequence>
<dbReference type="PANTHER" id="PTHR43308">
    <property type="entry name" value="OUTER MEMBRANE PROTEIN ALPHA-RELATED"/>
    <property type="match status" value="1"/>
</dbReference>
<dbReference type="InterPro" id="IPR001119">
    <property type="entry name" value="SLH_dom"/>
</dbReference>
<dbReference type="STRING" id="1499687.BN1080_00927"/>
<protein>
    <submittedName>
        <fullName evidence="3">Cellulosome-anchoring protein</fullName>
    </submittedName>
</protein>
<keyword evidence="4" id="KW-1185">Reference proteome</keyword>
<dbReference type="AlphaFoldDB" id="A0A098EJM7"/>
<dbReference type="PANTHER" id="PTHR43308:SF5">
    <property type="entry name" value="S-LAYER PROTEIN _ PEPTIDOGLYCAN ENDO-BETA-N-ACETYLGLUCOSAMINIDASE"/>
    <property type="match status" value="1"/>
</dbReference>
<feature type="chain" id="PRO_5001934099" evidence="1">
    <location>
        <begin position="24"/>
        <end position="353"/>
    </location>
</feature>
<evidence type="ECO:0000313" key="4">
    <source>
        <dbReference type="Proteomes" id="UP000043699"/>
    </source>
</evidence>
<feature type="domain" description="SLH" evidence="2">
    <location>
        <begin position="20"/>
        <end position="83"/>
    </location>
</feature>
<evidence type="ECO:0000256" key="1">
    <source>
        <dbReference type="SAM" id="SignalP"/>
    </source>
</evidence>
<gene>
    <name evidence="3" type="primary">ancA_1</name>
    <name evidence="3" type="ORF">BN1080_00927</name>
</gene>
<keyword evidence="1" id="KW-0732">Signal</keyword>
<name>A0A098EJM7_9BACL</name>
<dbReference type="RefSeq" id="WP_052650745.1">
    <property type="nucleotide sequence ID" value="NZ_CCXS01000001.1"/>
</dbReference>
<feature type="signal peptide" evidence="1">
    <location>
        <begin position="1"/>
        <end position="23"/>
    </location>
</feature>
<dbReference type="Proteomes" id="UP000043699">
    <property type="component" value="Unassembled WGS sequence"/>
</dbReference>
<dbReference type="EMBL" id="CCXS01000001">
    <property type="protein sequence ID" value="CEG22007.1"/>
    <property type="molecule type" value="Genomic_DNA"/>
</dbReference>
<dbReference type="PROSITE" id="PS51272">
    <property type="entry name" value="SLH"/>
    <property type="match status" value="3"/>
</dbReference>
<dbReference type="InterPro" id="IPR051465">
    <property type="entry name" value="Cell_Envelope_Struct_Comp"/>
</dbReference>
<feature type="domain" description="SLH" evidence="2">
    <location>
        <begin position="84"/>
        <end position="138"/>
    </location>
</feature>
<proteinExistence type="predicted"/>
<organism evidence="3 4">
    <name type="scientific">Planococcus massiliensis</name>
    <dbReference type="NCBI Taxonomy" id="1499687"/>
    <lineage>
        <taxon>Bacteria</taxon>
        <taxon>Bacillati</taxon>
        <taxon>Bacillota</taxon>
        <taxon>Bacilli</taxon>
        <taxon>Bacillales</taxon>
        <taxon>Caryophanaceae</taxon>
        <taxon>Planococcus</taxon>
    </lineage>
</organism>
<accession>A0A098EJM7</accession>
<evidence type="ECO:0000259" key="2">
    <source>
        <dbReference type="PROSITE" id="PS51272"/>
    </source>
</evidence>
<dbReference type="Pfam" id="PF00395">
    <property type="entry name" value="SLH"/>
    <property type="match status" value="3"/>
</dbReference>
<feature type="domain" description="SLH" evidence="2">
    <location>
        <begin position="139"/>
        <end position="202"/>
    </location>
</feature>
<evidence type="ECO:0000313" key="3">
    <source>
        <dbReference type="EMBL" id="CEG22007.1"/>
    </source>
</evidence>
<reference evidence="3 4" key="1">
    <citation type="submission" date="2014-09" db="EMBL/GenBank/DDBJ databases">
        <authorList>
            <person name="Urmite Genomes Urmite Genomes"/>
        </authorList>
    </citation>
    <scope>NUCLEOTIDE SEQUENCE [LARGE SCALE GENOMIC DNA]</scope>
    <source>
        <strain evidence="3 4">ES2</strain>
    </source>
</reference>